<sequence length="494" mass="54299">MGKVRKTKTKRNKSNAENENNGQVIVDSKENAIQTILDQLQAPNVEEKCCALQTMALLAESSENVQEIISNDVVRAAAPFLVDSAGSVRNIAAGALRNLSTMGYETCDALIEQDIMTPLICYFHQYTETWTLNDKSKSKDEDAETFVQCINLLLNLCESSELAVKSLCESRILDILPKYLDLSSISHNIIASVLHCLFVVVEDNPGAIEKIKANGETQLQSLLNMEGSDYSTLLLKTLSAGIVINMTHGQIHKLPPEVISKIMVILSNALTVDHRQACHQLSSNIPLRSEDGKTELPKGKEAQTLNDHLNSVSHLLDSQQSAIEIIANLCSCGDDDELIDSEDSSDTEDMGVDEICNGSDNTESLLVEDKLPSDVLEAVISLDMFNKVWAKAQLPAENVMLHNLQTRALLCVNNMLSILPLKSLSDVDGVYKIWVDAGKLAFKQNTDNILLESATAVMRAALDRIKFRENKTNDGTLFSNLALSDIEVQNKVLL</sequence>
<dbReference type="GO" id="GO:0051082">
    <property type="term" value="F:unfolded protein binding"/>
    <property type="evidence" value="ECO:0007669"/>
    <property type="project" value="TreeGrafter"/>
</dbReference>
<dbReference type="OrthoDB" id="288703at2759"/>
<dbReference type="Gene3D" id="1.25.10.10">
    <property type="entry name" value="Leucine-rich Repeat Variant"/>
    <property type="match status" value="1"/>
</dbReference>
<dbReference type="InterPro" id="IPR016024">
    <property type="entry name" value="ARM-type_fold"/>
</dbReference>
<feature type="compositionally biased region" description="Basic residues" evidence="2">
    <location>
        <begin position="1"/>
        <end position="13"/>
    </location>
</feature>
<dbReference type="PANTHER" id="PTHR13347">
    <property type="entry name" value="HEAT REPEAT-CONTAINING PROTEIN 3"/>
    <property type="match status" value="1"/>
</dbReference>
<dbReference type="InterPro" id="IPR000225">
    <property type="entry name" value="Armadillo"/>
</dbReference>
<gene>
    <name evidence="4" type="primary">HEATR3</name>
    <name evidence="4" type="ORF">EVAR_19950_1</name>
</gene>
<organism evidence="4 5">
    <name type="scientific">Eumeta variegata</name>
    <name type="common">Bagworm moth</name>
    <name type="synonym">Eumeta japonica</name>
    <dbReference type="NCBI Taxonomy" id="151549"/>
    <lineage>
        <taxon>Eukaryota</taxon>
        <taxon>Metazoa</taxon>
        <taxon>Ecdysozoa</taxon>
        <taxon>Arthropoda</taxon>
        <taxon>Hexapoda</taxon>
        <taxon>Insecta</taxon>
        <taxon>Pterygota</taxon>
        <taxon>Neoptera</taxon>
        <taxon>Endopterygota</taxon>
        <taxon>Lepidoptera</taxon>
        <taxon>Glossata</taxon>
        <taxon>Ditrysia</taxon>
        <taxon>Tineoidea</taxon>
        <taxon>Psychidae</taxon>
        <taxon>Oiketicinae</taxon>
        <taxon>Eumeta</taxon>
    </lineage>
</organism>
<dbReference type="SUPFAM" id="SSF48371">
    <property type="entry name" value="ARM repeat"/>
    <property type="match status" value="1"/>
</dbReference>
<proteinExistence type="inferred from homology"/>
<dbReference type="Proteomes" id="UP000299102">
    <property type="component" value="Unassembled WGS sequence"/>
</dbReference>
<dbReference type="EMBL" id="BGZK01001243">
    <property type="protein sequence ID" value="GBP75301.1"/>
    <property type="molecule type" value="Genomic_DNA"/>
</dbReference>
<evidence type="ECO:0000259" key="3">
    <source>
        <dbReference type="Pfam" id="PF25567"/>
    </source>
</evidence>
<accession>A0A4C1YG04</accession>
<evidence type="ECO:0000313" key="5">
    <source>
        <dbReference type="Proteomes" id="UP000299102"/>
    </source>
</evidence>
<keyword evidence="5" id="KW-1185">Reference proteome</keyword>
<evidence type="ECO:0000256" key="2">
    <source>
        <dbReference type="SAM" id="MobiDB-lite"/>
    </source>
</evidence>
<dbReference type="GO" id="GO:0042273">
    <property type="term" value="P:ribosomal large subunit biogenesis"/>
    <property type="evidence" value="ECO:0007669"/>
    <property type="project" value="TreeGrafter"/>
</dbReference>
<evidence type="ECO:0000256" key="1">
    <source>
        <dbReference type="ARBA" id="ARBA00049983"/>
    </source>
</evidence>
<dbReference type="InterPro" id="IPR057990">
    <property type="entry name" value="TPR_SYO1"/>
</dbReference>
<dbReference type="PANTHER" id="PTHR13347:SF1">
    <property type="entry name" value="HEAT REPEAT-CONTAINING PROTEIN 3"/>
    <property type="match status" value="1"/>
</dbReference>
<dbReference type="InterPro" id="IPR011989">
    <property type="entry name" value="ARM-like"/>
</dbReference>
<evidence type="ECO:0000313" key="4">
    <source>
        <dbReference type="EMBL" id="GBP75301.1"/>
    </source>
</evidence>
<protein>
    <submittedName>
        <fullName evidence="4">HEAT repeat-containing protein 3</fullName>
    </submittedName>
</protein>
<dbReference type="SMART" id="SM00185">
    <property type="entry name" value="ARM"/>
    <property type="match status" value="3"/>
</dbReference>
<name>A0A4C1YG04_EUMVA</name>
<feature type="region of interest" description="Disordered" evidence="2">
    <location>
        <begin position="1"/>
        <end position="23"/>
    </location>
</feature>
<dbReference type="STRING" id="151549.A0A4C1YG04"/>
<dbReference type="InterPro" id="IPR052616">
    <property type="entry name" value="SYO1-like"/>
</dbReference>
<comment type="caution">
    <text evidence="4">The sequence shown here is derived from an EMBL/GenBank/DDBJ whole genome shotgun (WGS) entry which is preliminary data.</text>
</comment>
<reference evidence="4 5" key="1">
    <citation type="journal article" date="2019" name="Commun. Biol.">
        <title>The bagworm genome reveals a unique fibroin gene that provides high tensile strength.</title>
        <authorList>
            <person name="Kono N."/>
            <person name="Nakamura H."/>
            <person name="Ohtoshi R."/>
            <person name="Tomita M."/>
            <person name="Numata K."/>
            <person name="Arakawa K."/>
        </authorList>
    </citation>
    <scope>NUCLEOTIDE SEQUENCE [LARGE SCALE GENOMIC DNA]</scope>
</reference>
<dbReference type="GO" id="GO:0006606">
    <property type="term" value="P:protein import into nucleus"/>
    <property type="evidence" value="ECO:0007669"/>
    <property type="project" value="TreeGrafter"/>
</dbReference>
<dbReference type="AlphaFoldDB" id="A0A4C1YG04"/>
<comment type="similarity">
    <text evidence="1">Belongs to the nuclear import and ribosome assembly adapter family.</text>
</comment>
<dbReference type="Pfam" id="PF25567">
    <property type="entry name" value="TPR_SYO1"/>
    <property type="match status" value="1"/>
</dbReference>
<feature type="domain" description="SYO1-like TPR repeats" evidence="3">
    <location>
        <begin position="374"/>
        <end position="473"/>
    </location>
</feature>